<dbReference type="InterPro" id="IPR010161">
    <property type="entry name" value="Peptidase_M20B"/>
</dbReference>
<feature type="binding site" evidence="9 11">
    <location>
        <position position="198"/>
    </location>
    <ligand>
        <name>Zn(2+)</name>
        <dbReference type="ChEBI" id="CHEBI:29105"/>
        <label>1</label>
    </ligand>
</feature>
<keyword evidence="3 9" id="KW-0031">Aminopeptidase</keyword>
<keyword evidence="7 9" id="KW-0862">Zinc</keyword>
<dbReference type="AlphaFoldDB" id="A0A6P1TL99"/>
<dbReference type="InterPro" id="IPR036264">
    <property type="entry name" value="Bact_exopeptidase_dim_dom"/>
</dbReference>
<keyword evidence="14" id="KW-1185">Reference proteome</keyword>
<evidence type="ECO:0000256" key="11">
    <source>
        <dbReference type="PIRSR" id="PIRSR037215-2"/>
    </source>
</evidence>
<feature type="binding site" evidence="9 11">
    <location>
        <position position="141"/>
    </location>
    <ligand>
        <name>Zn(2+)</name>
        <dbReference type="ChEBI" id="CHEBI:29105"/>
        <label>2</label>
    </ligand>
</feature>
<feature type="active site" evidence="9 10">
    <location>
        <position position="80"/>
    </location>
</feature>
<dbReference type="PROSITE" id="PS00758">
    <property type="entry name" value="ARGE_DAPE_CPG2_1"/>
    <property type="match status" value="1"/>
</dbReference>
<proteinExistence type="inferred from homology"/>
<feature type="binding site" evidence="9 11">
    <location>
        <position position="176"/>
    </location>
    <ligand>
        <name>Zn(2+)</name>
        <dbReference type="ChEBI" id="CHEBI:29105"/>
        <label>2</label>
    </ligand>
</feature>
<evidence type="ECO:0000256" key="6">
    <source>
        <dbReference type="ARBA" id="ARBA00022801"/>
    </source>
</evidence>
<feature type="active site" description="Proton acceptor" evidence="9 10">
    <location>
        <position position="175"/>
    </location>
</feature>
<dbReference type="PIRSF" id="PIRSF037215">
    <property type="entry name" value="Peptidase_M20B"/>
    <property type="match status" value="1"/>
</dbReference>
<evidence type="ECO:0000256" key="4">
    <source>
        <dbReference type="ARBA" id="ARBA00022670"/>
    </source>
</evidence>
<dbReference type="InterPro" id="IPR001261">
    <property type="entry name" value="ArgE/DapE_CS"/>
</dbReference>
<keyword evidence="5 9" id="KW-0479">Metal-binding</keyword>
<dbReference type="RefSeq" id="WP_161838649.1">
    <property type="nucleotide sequence ID" value="NZ_CP048000.1"/>
</dbReference>
<dbReference type="Gene3D" id="3.30.70.360">
    <property type="match status" value="1"/>
</dbReference>
<comment type="catalytic activity">
    <reaction evidence="1 9">
        <text>Release of the N-terminal residue from a tripeptide.</text>
        <dbReference type="EC" id="3.4.11.4"/>
    </reaction>
</comment>
<feature type="binding site" evidence="9 11">
    <location>
        <position position="141"/>
    </location>
    <ligand>
        <name>Zn(2+)</name>
        <dbReference type="ChEBI" id="CHEBI:29105"/>
        <label>1</label>
    </ligand>
</feature>
<comment type="similarity">
    <text evidence="2 9">Belongs to the peptidase M20B family.</text>
</comment>
<comment type="cofactor">
    <cofactor evidence="9 11">
        <name>Zn(2+)</name>
        <dbReference type="ChEBI" id="CHEBI:29105"/>
    </cofactor>
    <text evidence="9 11">Binds 2 Zn(2+) ions per subunit.</text>
</comment>
<evidence type="ECO:0000313" key="13">
    <source>
        <dbReference type="EMBL" id="QHQ61824.1"/>
    </source>
</evidence>
<evidence type="ECO:0000256" key="10">
    <source>
        <dbReference type="PIRSR" id="PIRSR037215-1"/>
    </source>
</evidence>
<dbReference type="Gene3D" id="3.40.630.10">
    <property type="entry name" value="Zn peptidases"/>
    <property type="match status" value="1"/>
</dbReference>
<dbReference type="CDD" id="cd03892">
    <property type="entry name" value="M20_peptT"/>
    <property type="match status" value="1"/>
</dbReference>
<comment type="function">
    <text evidence="9">Cleaves the N-terminal amino acid of tripeptides.</text>
</comment>
<dbReference type="GO" id="GO:0043171">
    <property type="term" value="P:peptide catabolic process"/>
    <property type="evidence" value="ECO:0007669"/>
    <property type="project" value="UniProtKB-UniRule"/>
</dbReference>
<dbReference type="PANTHER" id="PTHR42994">
    <property type="entry name" value="PEPTIDASE T"/>
    <property type="match status" value="1"/>
</dbReference>
<evidence type="ECO:0000256" key="5">
    <source>
        <dbReference type="ARBA" id="ARBA00022723"/>
    </source>
</evidence>
<organism evidence="13 14">
    <name type="scientific">Anaerocolumna sedimenticola</name>
    <dbReference type="NCBI Taxonomy" id="2696063"/>
    <lineage>
        <taxon>Bacteria</taxon>
        <taxon>Bacillati</taxon>
        <taxon>Bacillota</taxon>
        <taxon>Clostridia</taxon>
        <taxon>Lachnospirales</taxon>
        <taxon>Lachnospiraceae</taxon>
        <taxon>Anaerocolumna</taxon>
    </lineage>
</organism>
<reference evidence="13 14" key="1">
    <citation type="submission" date="2020-01" db="EMBL/GenBank/DDBJ databases">
        <title>Genome analysis of Anaerocolumna sp. CBA3638.</title>
        <authorList>
            <person name="Kim J."/>
            <person name="Roh S.W."/>
        </authorList>
    </citation>
    <scope>NUCLEOTIDE SEQUENCE [LARGE SCALE GENOMIC DNA]</scope>
    <source>
        <strain evidence="13 14">CBA3638</strain>
    </source>
</reference>
<dbReference type="NCBIfam" id="NF003976">
    <property type="entry name" value="PRK05469.1"/>
    <property type="match status" value="1"/>
</dbReference>
<dbReference type="EC" id="3.4.11.4" evidence="9"/>
<keyword evidence="8 9" id="KW-0482">Metalloprotease</keyword>
<accession>A0A6P1TL99</accession>
<evidence type="ECO:0000256" key="1">
    <source>
        <dbReference type="ARBA" id="ARBA00000870"/>
    </source>
</evidence>
<dbReference type="GO" id="GO:0008270">
    <property type="term" value="F:zinc ion binding"/>
    <property type="evidence" value="ECO:0007669"/>
    <property type="project" value="UniProtKB-UniRule"/>
</dbReference>
<dbReference type="SUPFAM" id="SSF53187">
    <property type="entry name" value="Zn-dependent exopeptidases"/>
    <property type="match status" value="1"/>
</dbReference>
<dbReference type="GO" id="GO:0005829">
    <property type="term" value="C:cytosol"/>
    <property type="evidence" value="ECO:0007669"/>
    <property type="project" value="TreeGrafter"/>
</dbReference>
<evidence type="ECO:0000256" key="2">
    <source>
        <dbReference type="ARBA" id="ARBA00009692"/>
    </source>
</evidence>
<dbReference type="NCBIfam" id="NF009920">
    <property type="entry name" value="PRK13381.1"/>
    <property type="match status" value="1"/>
</dbReference>
<feature type="domain" description="Peptidase M20 dimerisation" evidence="12">
    <location>
        <begin position="207"/>
        <end position="308"/>
    </location>
</feature>
<dbReference type="NCBIfam" id="TIGR01882">
    <property type="entry name" value="peptidase-T"/>
    <property type="match status" value="1"/>
</dbReference>
<dbReference type="PANTHER" id="PTHR42994:SF1">
    <property type="entry name" value="PEPTIDASE T"/>
    <property type="match status" value="1"/>
</dbReference>
<dbReference type="HAMAP" id="MF_00550">
    <property type="entry name" value="Aminopeptidase_M20"/>
    <property type="match status" value="1"/>
</dbReference>
<dbReference type="GO" id="GO:0008237">
    <property type="term" value="F:metallopeptidase activity"/>
    <property type="evidence" value="ECO:0007669"/>
    <property type="project" value="UniProtKB-KW"/>
</dbReference>
<feature type="binding site" evidence="9 11">
    <location>
        <position position="78"/>
    </location>
    <ligand>
        <name>Zn(2+)</name>
        <dbReference type="ChEBI" id="CHEBI:29105"/>
        <label>1</label>
    </ligand>
</feature>
<name>A0A6P1TL99_9FIRM</name>
<feature type="binding site" evidence="9 11">
    <location>
        <position position="380"/>
    </location>
    <ligand>
        <name>Zn(2+)</name>
        <dbReference type="ChEBI" id="CHEBI:29105"/>
        <label>2</label>
    </ligand>
</feature>
<dbReference type="PROSITE" id="PS00759">
    <property type="entry name" value="ARGE_DAPE_CPG2_2"/>
    <property type="match status" value="1"/>
</dbReference>
<keyword evidence="4 9" id="KW-0645">Protease</keyword>
<dbReference type="SUPFAM" id="SSF55031">
    <property type="entry name" value="Bacterial exopeptidase dimerisation domain"/>
    <property type="match status" value="1"/>
</dbReference>
<dbReference type="EMBL" id="CP048000">
    <property type="protein sequence ID" value="QHQ61824.1"/>
    <property type="molecule type" value="Genomic_DNA"/>
</dbReference>
<dbReference type="GO" id="GO:0006508">
    <property type="term" value="P:proteolysis"/>
    <property type="evidence" value="ECO:0007669"/>
    <property type="project" value="UniProtKB-UniRule"/>
</dbReference>
<gene>
    <name evidence="9 13" type="primary">pepT</name>
    <name evidence="13" type="ORF">Ana3638_14425</name>
</gene>
<evidence type="ECO:0000256" key="9">
    <source>
        <dbReference type="HAMAP-Rule" id="MF_00550"/>
    </source>
</evidence>
<dbReference type="Pfam" id="PF01546">
    <property type="entry name" value="Peptidase_M20"/>
    <property type="match status" value="1"/>
</dbReference>
<keyword evidence="6 9" id="KW-0378">Hydrolase</keyword>
<dbReference type="InterPro" id="IPR002933">
    <property type="entry name" value="Peptidase_M20"/>
</dbReference>
<evidence type="ECO:0000256" key="8">
    <source>
        <dbReference type="ARBA" id="ARBA00023049"/>
    </source>
</evidence>
<dbReference type="Pfam" id="PF07687">
    <property type="entry name" value="M20_dimer"/>
    <property type="match status" value="1"/>
</dbReference>
<dbReference type="InterPro" id="IPR011650">
    <property type="entry name" value="Peptidase_M20_dimer"/>
</dbReference>
<dbReference type="Proteomes" id="UP000464314">
    <property type="component" value="Chromosome"/>
</dbReference>
<sequence>MKSVVERFLKYVKFDTQSLEDMEAVPSTEKQKKLAVALAEELKEIGAKNVRTDEHGYVYGTIPATSNKKLPVLGFIAHMDTSNAISGKDVKPRIIENYDGKDIVLNEELKIIMETSQYPAMEKYAGQDLIVTDGTTLLGADDKAGIAEIMFMAETLLTHPEIEHGTIQIGFTPDEEVGRGVDFFDVEGFGADFAYTIDGGELGEIEYENFNAAAAKLIIQGTSIHPGSAKGKMINALLLAMEFQTMLPVEQNPMFTENYEGFFMLSSLEGSVDSAKASYIIRDHDKVKFEEKKARFQKIADYLNDKYGDGTVKAVLKDSYYNMKEMIEPHIHLIDNARKAMEELGVTPIVVPIRGGTDGARLSYMNLPCPNLCTGGNNFHGRYEYISIQSMEKVTEILLKIIALYSNQ</sequence>
<evidence type="ECO:0000259" key="12">
    <source>
        <dbReference type="Pfam" id="PF07687"/>
    </source>
</evidence>
<protein>
    <recommendedName>
        <fullName evidence="9">Peptidase T</fullName>
        <ecNumber evidence="9">3.4.11.4</ecNumber>
    </recommendedName>
    <alternativeName>
        <fullName evidence="9">Aminotripeptidase</fullName>
        <shortName evidence="9">Tripeptidase</shortName>
    </alternativeName>
    <alternativeName>
        <fullName evidence="9">Tripeptide aminopeptidase</fullName>
    </alternativeName>
</protein>
<comment type="subcellular location">
    <subcellularLocation>
        <location evidence="9">Cytoplasm</location>
    </subcellularLocation>
</comment>
<dbReference type="GO" id="GO:0045148">
    <property type="term" value="F:tripeptide aminopeptidase activity"/>
    <property type="evidence" value="ECO:0007669"/>
    <property type="project" value="UniProtKB-UniRule"/>
</dbReference>
<evidence type="ECO:0000256" key="7">
    <source>
        <dbReference type="ARBA" id="ARBA00022833"/>
    </source>
</evidence>
<evidence type="ECO:0000313" key="14">
    <source>
        <dbReference type="Proteomes" id="UP000464314"/>
    </source>
</evidence>
<evidence type="ECO:0000256" key="3">
    <source>
        <dbReference type="ARBA" id="ARBA00022438"/>
    </source>
</evidence>
<keyword evidence="9" id="KW-0963">Cytoplasm</keyword>
<dbReference type="KEGG" id="anr:Ana3638_14425"/>